<reference evidence="5" key="1">
    <citation type="submission" date="2006-03" db="EMBL/GenBank/DDBJ databases">
        <title>Complete genome sequence of Gemmatimonas aurantiaca T-27 that represents a novel phylum Gemmatimonadetes.</title>
        <authorList>
            <person name="Takasaki K."/>
            <person name="Ichikawa N."/>
            <person name="Miura H."/>
            <person name="Matsushita S."/>
            <person name="Watanabe Y."/>
            <person name="Oguchi A."/>
            <person name="Ankai A."/>
            <person name="Yashiro I."/>
            <person name="Takahashi M."/>
            <person name="Terui Y."/>
            <person name="Fukui S."/>
            <person name="Yokoyama H."/>
            <person name="Tanikawa S."/>
            <person name="Hanada S."/>
            <person name="Kamagata Y."/>
            <person name="Fujita N."/>
        </authorList>
    </citation>
    <scope>NUCLEOTIDE SEQUENCE [LARGE SCALE GENOMIC DNA]</scope>
    <source>
        <strain evidence="5">T-27 / DSM 14586 / JCM 11422 / NBRC 100505</strain>
    </source>
</reference>
<proteinExistence type="predicted"/>
<dbReference type="KEGG" id="gau:GAU_3211"/>
<evidence type="ECO:0000256" key="2">
    <source>
        <dbReference type="ARBA" id="ARBA00022643"/>
    </source>
</evidence>
<dbReference type="Proteomes" id="UP000002209">
    <property type="component" value="Chromosome"/>
</dbReference>
<keyword evidence="1" id="KW-0285">Flavoprotein</keyword>
<dbReference type="InterPro" id="IPR013785">
    <property type="entry name" value="Aldolase_TIM"/>
</dbReference>
<dbReference type="STRING" id="379066.GAU_3211"/>
<dbReference type="Pfam" id="PF03060">
    <property type="entry name" value="NMO"/>
    <property type="match status" value="1"/>
</dbReference>
<name>C1ACM6_GEMAT</name>
<keyword evidence="3" id="KW-0560">Oxidoreductase</keyword>
<keyword evidence="5" id="KW-1185">Reference proteome</keyword>
<dbReference type="GO" id="GO:0018580">
    <property type="term" value="F:nitronate monooxygenase activity"/>
    <property type="evidence" value="ECO:0007669"/>
    <property type="project" value="InterPro"/>
</dbReference>
<dbReference type="EMBL" id="AP009153">
    <property type="protein sequence ID" value="BAH40253.1"/>
    <property type="molecule type" value="Genomic_DNA"/>
</dbReference>
<protein>
    <submittedName>
        <fullName evidence="4">Putative oxidoreductase</fullName>
    </submittedName>
</protein>
<dbReference type="RefSeq" id="WP_015895022.1">
    <property type="nucleotide sequence ID" value="NC_012489.1"/>
</dbReference>
<evidence type="ECO:0000313" key="4">
    <source>
        <dbReference type="EMBL" id="BAH40253.1"/>
    </source>
</evidence>
<dbReference type="InterPro" id="IPR004136">
    <property type="entry name" value="NMO"/>
</dbReference>
<dbReference type="HOGENOM" id="CLU_567088_0_0_0"/>
<dbReference type="PANTHER" id="PTHR32332">
    <property type="entry name" value="2-NITROPROPANE DIOXYGENASE"/>
    <property type="match status" value="1"/>
</dbReference>
<dbReference type="CDD" id="cd04730">
    <property type="entry name" value="NPD_like"/>
    <property type="match status" value="1"/>
</dbReference>
<dbReference type="Gene3D" id="3.20.20.70">
    <property type="entry name" value="Aldolase class I"/>
    <property type="match status" value="1"/>
</dbReference>
<evidence type="ECO:0000313" key="5">
    <source>
        <dbReference type="Proteomes" id="UP000002209"/>
    </source>
</evidence>
<organism evidence="4 5">
    <name type="scientific">Gemmatimonas aurantiaca (strain DSM 14586 / JCM 11422 / NBRC 100505 / T-27)</name>
    <dbReference type="NCBI Taxonomy" id="379066"/>
    <lineage>
        <taxon>Bacteria</taxon>
        <taxon>Pseudomonadati</taxon>
        <taxon>Gemmatimonadota</taxon>
        <taxon>Gemmatimonadia</taxon>
        <taxon>Gemmatimonadales</taxon>
        <taxon>Gemmatimonadaceae</taxon>
        <taxon>Gemmatimonas</taxon>
    </lineage>
</organism>
<gene>
    <name evidence="4" type="ordered locus">GAU_3211</name>
</gene>
<sequence>MSATLVPSVATLPRIIQGGMGIGVSNWRLANAVSSLGHLGVVSGTVIDTVMVRRLQDGDPGGHVRRALAHFPVPAIADEMLHRFFIAEGRAPDAPYRLLPMYRQVVSRARQRVTVAAAFVETWLAREGHDGDVGMNLLTKVQLPNLPTLYGAMLAGVATIIMGAGIPREIPGALDALSEHRPASLRFDVEGMPRDVIESITFDPMDFWHEHAPPMTVLRRPSFYPVVSAVSLAATLARKSNGRVDGFVVESPTAGGHNAPPRGDMQLDASGQPIYGERDVVDFARMRDLGLPFWIAGGSGTPRGFAQALEQGAQGVQVGTLFAFCEESGLEPTLRTSVVEAVCAGRAHVFTDPLASPTGYPFKVIHGVADLADSRERVCDLGYLRVAVRGDDGRTVYRCPAEPVDAYVAKGGDAADCEGRRCLCNGLLADVGLGQVRTEGDEPPLVTSGDDLASVATLAAEGSYHAADVIAWLEGGVQATR</sequence>
<dbReference type="eggNOG" id="COG2070">
    <property type="taxonomic scope" value="Bacteria"/>
</dbReference>
<keyword evidence="2" id="KW-0288">FMN</keyword>
<dbReference type="AlphaFoldDB" id="C1ACM6"/>
<dbReference type="SUPFAM" id="SSF51412">
    <property type="entry name" value="Inosine monophosphate dehydrogenase (IMPDH)"/>
    <property type="match status" value="1"/>
</dbReference>
<evidence type="ECO:0000256" key="1">
    <source>
        <dbReference type="ARBA" id="ARBA00022630"/>
    </source>
</evidence>
<accession>C1ACM6</accession>
<evidence type="ECO:0000256" key="3">
    <source>
        <dbReference type="ARBA" id="ARBA00023002"/>
    </source>
</evidence>
<dbReference type="PANTHER" id="PTHR32332:SF33">
    <property type="entry name" value="NITRONATE MONOOXYGENASE DOMAIN-CONTAINING PROTEIN"/>
    <property type="match status" value="1"/>
</dbReference>